<dbReference type="GO" id="GO:0005737">
    <property type="term" value="C:cytoplasm"/>
    <property type="evidence" value="ECO:0007669"/>
    <property type="project" value="TreeGrafter"/>
</dbReference>
<dbReference type="PANTHER" id="PTHR10513:SF35">
    <property type="entry name" value="DEOXYADENOSINE KINASE"/>
    <property type="match status" value="1"/>
</dbReference>
<evidence type="ECO:0000313" key="2">
    <source>
        <dbReference type="EMBL" id="QHT18127.1"/>
    </source>
</evidence>
<dbReference type="InterPro" id="IPR031314">
    <property type="entry name" value="DNK_dom"/>
</dbReference>
<name>A0A6C0DNE8_9ZZZZ</name>
<dbReference type="InterPro" id="IPR002624">
    <property type="entry name" value="DCK/DGK"/>
</dbReference>
<dbReference type="PANTHER" id="PTHR10513">
    <property type="entry name" value="DEOXYNUCLEOSIDE KINASE"/>
    <property type="match status" value="1"/>
</dbReference>
<dbReference type="AlphaFoldDB" id="A0A6C0DNE8"/>
<dbReference type="Gene3D" id="3.40.50.300">
    <property type="entry name" value="P-loop containing nucleotide triphosphate hydrolases"/>
    <property type="match status" value="1"/>
</dbReference>
<dbReference type="PIRSF" id="PIRSF000705">
    <property type="entry name" value="DNK"/>
    <property type="match status" value="1"/>
</dbReference>
<dbReference type="Pfam" id="PF01712">
    <property type="entry name" value="dNK"/>
    <property type="match status" value="1"/>
</dbReference>
<protein>
    <recommendedName>
        <fullName evidence="1">Deoxynucleoside kinase domain-containing protein</fullName>
    </recommendedName>
</protein>
<sequence length="250" mass="28594">MSSRPILISIEGNIGAGKSTSVEKLQQYIESIDASRNIVFLREPVDIWESIKDKNGENILEKFYKDQHRHAFPFQVMAYATRIALLRKAISENPTCKAIICERSLAADKHIFAKMLFDDGVIEPIHYQIYQKFCGELADEFGLDGIVYIDAGAEVCHERISKRSRQGESVISLDYLQKCDSYHDAWLNQPHVENPPIHRIDATPNVEYDLEDPTNLGYQWLVQIHGFIQELIQKHDATARSIEQETVFSA</sequence>
<evidence type="ECO:0000259" key="1">
    <source>
        <dbReference type="Pfam" id="PF01712"/>
    </source>
</evidence>
<accession>A0A6C0DNE8</accession>
<dbReference type="CDD" id="cd01673">
    <property type="entry name" value="dNK"/>
    <property type="match status" value="1"/>
</dbReference>
<dbReference type="GO" id="GO:0005524">
    <property type="term" value="F:ATP binding"/>
    <property type="evidence" value="ECO:0007669"/>
    <property type="project" value="InterPro"/>
</dbReference>
<reference evidence="2" key="1">
    <citation type="journal article" date="2020" name="Nature">
        <title>Giant virus diversity and host interactions through global metagenomics.</title>
        <authorList>
            <person name="Schulz F."/>
            <person name="Roux S."/>
            <person name="Paez-Espino D."/>
            <person name="Jungbluth S."/>
            <person name="Walsh D.A."/>
            <person name="Denef V.J."/>
            <person name="McMahon K.D."/>
            <person name="Konstantinidis K.T."/>
            <person name="Eloe-Fadrosh E.A."/>
            <person name="Kyrpides N.C."/>
            <person name="Woyke T."/>
        </authorList>
    </citation>
    <scope>NUCLEOTIDE SEQUENCE</scope>
    <source>
        <strain evidence="2">GVMAG-M-3300023174-3</strain>
    </source>
</reference>
<dbReference type="EMBL" id="MN739648">
    <property type="protein sequence ID" value="QHT18127.1"/>
    <property type="molecule type" value="Genomic_DNA"/>
</dbReference>
<feature type="domain" description="Deoxynucleoside kinase" evidence="1">
    <location>
        <begin position="8"/>
        <end position="204"/>
    </location>
</feature>
<dbReference type="InterPro" id="IPR027417">
    <property type="entry name" value="P-loop_NTPase"/>
</dbReference>
<dbReference type="GO" id="GO:0019136">
    <property type="term" value="F:deoxynucleoside kinase activity"/>
    <property type="evidence" value="ECO:0007669"/>
    <property type="project" value="InterPro"/>
</dbReference>
<organism evidence="2">
    <name type="scientific">viral metagenome</name>
    <dbReference type="NCBI Taxonomy" id="1070528"/>
    <lineage>
        <taxon>unclassified sequences</taxon>
        <taxon>metagenomes</taxon>
        <taxon>organismal metagenomes</taxon>
    </lineage>
</organism>
<dbReference type="InterPro" id="IPR050566">
    <property type="entry name" value="Deoxyribonucleoside_kinase"/>
</dbReference>
<dbReference type="SUPFAM" id="SSF52540">
    <property type="entry name" value="P-loop containing nucleoside triphosphate hydrolases"/>
    <property type="match status" value="1"/>
</dbReference>
<proteinExistence type="predicted"/>